<dbReference type="Pfam" id="PF13829">
    <property type="entry name" value="DUF4191"/>
    <property type="match status" value="1"/>
</dbReference>
<dbReference type="EMBL" id="RDBF01000005">
    <property type="protein sequence ID" value="RLV55969.1"/>
    <property type="molecule type" value="Genomic_DNA"/>
</dbReference>
<dbReference type="Proteomes" id="UP000282515">
    <property type="component" value="Unassembled WGS sequence"/>
</dbReference>
<keyword evidence="2" id="KW-1133">Transmembrane helix</keyword>
<feature type="region of interest" description="Disordered" evidence="1">
    <location>
        <begin position="212"/>
        <end position="234"/>
    </location>
</feature>
<feature type="transmembrane region" description="Helical" evidence="2">
    <location>
        <begin position="56"/>
        <end position="78"/>
    </location>
</feature>
<organism evidence="3 4">
    <name type="scientific">Aeromicrobium phragmitis</name>
    <dbReference type="NCBI Taxonomy" id="2478914"/>
    <lineage>
        <taxon>Bacteria</taxon>
        <taxon>Bacillati</taxon>
        <taxon>Actinomycetota</taxon>
        <taxon>Actinomycetes</taxon>
        <taxon>Propionibacteriales</taxon>
        <taxon>Nocardioidaceae</taxon>
        <taxon>Aeromicrobium</taxon>
    </lineage>
</organism>
<dbReference type="InterPro" id="IPR025445">
    <property type="entry name" value="DUF4191"/>
</dbReference>
<evidence type="ECO:0000256" key="2">
    <source>
        <dbReference type="SAM" id="Phobius"/>
    </source>
</evidence>
<evidence type="ECO:0000256" key="1">
    <source>
        <dbReference type="SAM" id="MobiDB-lite"/>
    </source>
</evidence>
<sequence length="234" mass="25186">MSNAPAVPTGRIAQLRQAYRNTKQTDPKLGWMLLGVWILTAAIVATLSLLLVGTGWLGIVLTVLVTLTTSSLATITVFGRRAERSMYQQAEGQLGAGGAALSMLRGRWDVKQAVGFTKQQDVVHRVIGRPGVILIGEGNPGRTRSLLASEAKKHQRIVGEGTPVTTLVVGRGEGEVPLPKLVKRVRKLPKAIKPAQQTDILYKVKALDAMRPAAPMPRGPMPTSMKGARKMMRG</sequence>
<dbReference type="AlphaFoldDB" id="A0A3L8PMD3"/>
<protein>
    <submittedName>
        <fullName evidence="3">DUF4191 family protein</fullName>
    </submittedName>
</protein>
<keyword evidence="4" id="KW-1185">Reference proteome</keyword>
<dbReference type="OrthoDB" id="8479889at2"/>
<comment type="caution">
    <text evidence="3">The sequence shown here is derived from an EMBL/GenBank/DDBJ whole genome shotgun (WGS) entry which is preliminary data.</text>
</comment>
<keyword evidence="2" id="KW-0472">Membrane</keyword>
<proteinExistence type="predicted"/>
<reference evidence="3 4" key="1">
    <citation type="submission" date="2018-10" db="EMBL/GenBank/DDBJ databases">
        <title>Aeromicrobium sp. 9W16Y-2 whole genome shotgun sequence.</title>
        <authorList>
            <person name="Li F."/>
        </authorList>
    </citation>
    <scope>NUCLEOTIDE SEQUENCE [LARGE SCALE GENOMIC DNA]</scope>
    <source>
        <strain evidence="3 4">9W16Y-2</strain>
    </source>
</reference>
<feature type="transmembrane region" description="Helical" evidence="2">
    <location>
        <begin position="29"/>
        <end position="50"/>
    </location>
</feature>
<evidence type="ECO:0000313" key="3">
    <source>
        <dbReference type="EMBL" id="RLV55969.1"/>
    </source>
</evidence>
<evidence type="ECO:0000313" key="4">
    <source>
        <dbReference type="Proteomes" id="UP000282515"/>
    </source>
</evidence>
<gene>
    <name evidence="3" type="ORF">D9V41_08710</name>
</gene>
<name>A0A3L8PMD3_9ACTN</name>
<accession>A0A3L8PMD3</accession>
<keyword evidence="2" id="KW-0812">Transmembrane</keyword>
<dbReference type="RefSeq" id="WP_121794165.1">
    <property type="nucleotide sequence ID" value="NZ_RDBF01000005.1"/>
</dbReference>